<evidence type="ECO:0000256" key="2">
    <source>
        <dbReference type="ARBA" id="ARBA00022448"/>
    </source>
</evidence>
<proteinExistence type="predicted"/>
<evidence type="ECO:0000256" key="1">
    <source>
        <dbReference type="ARBA" id="ARBA00004651"/>
    </source>
</evidence>
<feature type="transmembrane region" description="Helical" evidence="7">
    <location>
        <begin position="304"/>
        <end position="324"/>
    </location>
</feature>
<dbReference type="PANTHER" id="PTHR23517">
    <property type="entry name" value="RESISTANCE PROTEIN MDTM, PUTATIVE-RELATED-RELATED"/>
    <property type="match status" value="1"/>
</dbReference>
<dbReference type="InterPro" id="IPR050171">
    <property type="entry name" value="MFS_Transporters"/>
</dbReference>
<dbReference type="GO" id="GO:0005886">
    <property type="term" value="C:plasma membrane"/>
    <property type="evidence" value="ECO:0007669"/>
    <property type="project" value="UniProtKB-SubCell"/>
</dbReference>
<feature type="transmembrane region" description="Helical" evidence="7">
    <location>
        <begin position="250"/>
        <end position="267"/>
    </location>
</feature>
<keyword evidence="6 7" id="KW-0472">Membrane</keyword>
<feature type="transmembrane region" description="Helical" evidence="7">
    <location>
        <begin position="20"/>
        <end position="43"/>
    </location>
</feature>
<feature type="transmembrane region" description="Helical" evidence="7">
    <location>
        <begin position="279"/>
        <end position="298"/>
    </location>
</feature>
<dbReference type="AlphaFoldDB" id="A0A9Q4A2G6"/>
<protein>
    <submittedName>
        <fullName evidence="8">MFS transporter</fullName>
    </submittedName>
</protein>
<accession>A0A9Q4A2G6</accession>
<name>A0A9Q4A2G6_PSESX</name>
<dbReference type="SUPFAM" id="SSF103473">
    <property type="entry name" value="MFS general substrate transporter"/>
    <property type="match status" value="1"/>
</dbReference>
<feature type="transmembrane region" description="Helical" evidence="7">
    <location>
        <begin position="206"/>
        <end position="230"/>
    </location>
</feature>
<evidence type="ECO:0000313" key="8">
    <source>
        <dbReference type="EMBL" id="MCF5628817.1"/>
    </source>
</evidence>
<dbReference type="PANTHER" id="PTHR23517:SF2">
    <property type="entry name" value="MULTIDRUG RESISTANCE PROTEIN MDTH"/>
    <property type="match status" value="1"/>
</dbReference>
<gene>
    <name evidence="8" type="ORF">GIV53_05735</name>
</gene>
<evidence type="ECO:0000256" key="3">
    <source>
        <dbReference type="ARBA" id="ARBA00022475"/>
    </source>
</evidence>
<evidence type="ECO:0000256" key="5">
    <source>
        <dbReference type="ARBA" id="ARBA00022989"/>
    </source>
</evidence>
<dbReference type="InterPro" id="IPR036259">
    <property type="entry name" value="MFS_trans_sf"/>
</dbReference>
<organism evidence="8 9">
    <name type="scientific">Pseudomonas syringae</name>
    <dbReference type="NCBI Taxonomy" id="317"/>
    <lineage>
        <taxon>Bacteria</taxon>
        <taxon>Pseudomonadati</taxon>
        <taxon>Pseudomonadota</taxon>
        <taxon>Gammaproteobacteria</taxon>
        <taxon>Pseudomonadales</taxon>
        <taxon>Pseudomonadaceae</taxon>
        <taxon>Pseudomonas</taxon>
    </lineage>
</organism>
<dbReference type="GO" id="GO:0022857">
    <property type="term" value="F:transmembrane transporter activity"/>
    <property type="evidence" value="ECO:0007669"/>
    <property type="project" value="InterPro"/>
</dbReference>
<sequence length="405" mass="43664">MSLRTLLVTMPPDARRIVLVQFLTSLGYFSIIPFFVIYLVRFLGYSPSFAASQLTLFLVGQYSASFVGAYLSHRKGPLLTMKVGLVLQISTYVLFAAGLSSALALSLLSFSLGVSKAFFTPASKAALVGLTPGDNHYLLFSFRSTVNNLGVALGSCLGAALIEQAAATVFIFAAAIQCLALWILAAVRQRSGNTSAHKPNSVKFGAAVGSILRTPLAVILMIVSLCYQFHYIQLEYSFPLIADHNWGTDSVAHVFWVNAATVMLLQLPFNTWLSKKISVYRTLVLGFGCMVLAFWLIAELPAKGFFLFGILLFTVGEITIDPAIDSLLSKRVSVDLLPVGFGLLGLMGLLGSVAGNAAASLYAGSGDFTHFWYVNASLAALAIVLIGFYRKQDTVVLKDSHYGHP</sequence>
<comment type="caution">
    <text evidence="8">The sequence shown here is derived from an EMBL/GenBank/DDBJ whole genome shotgun (WGS) entry which is preliminary data.</text>
</comment>
<keyword evidence="5 7" id="KW-1133">Transmembrane helix</keyword>
<evidence type="ECO:0000256" key="7">
    <source>
        <dbReference type="SAM" id="Phobius"/>
    </source>
</evidence>
<dbReference type="Pfam" id="PF07690">
    <property type="entry name" value="MFS_1"/>
    <property type="match status" value="1"/>
</dbReference>
<evidence type="ECO:0000256" key="6">
    <source>
        <dbReference type="ARBA" id="ARBA00023136"/>
    </source>
</evidence>
<keyword evidence="4 7" id="KW-0812">Transmembrane</keyword>
<dbReference type="InterPro" id="IPR011701">
    <property type="entry name" value="MFS"/>
</dbReference>
<dbReference type="Proteomes" id="UP000814010">
    <property type="component" value="Unassembled WGS sequence"/>
</dbReference>
<feature type="transmembrane region" description="Helical" evidence="7">
    <location>
        <begin position="165"/>
        <end position="185"/>
    </location>
</feature>
<feature type="transmembrane region" description="Helical" evidence="7">
    <location>
        <begin position="92"/>
        <end position="114"/>
    </location>
</feature>
<dbReference type="EMBL" id="WKAE01000038">
    <property type="protein sequence ID" value="MCF5628817.1"/>
    <property type="molecule type" value="Genomic_DNA"/>
</dbReference>
<comment type="subcellular location">
    <subcellularLocation>
        <location evidence="1">Cell membrane</location>
        <topology evidence="1">Multi-pass membrane protein</topology>
    </subcellularLocation>
</comment>
<keyword evidence="2" id="KW-0813">Transport</keyword>
<evidence type="ECO:0000313" key="9">
    <source>
        <dbReference type="Proteomes" id="UP000814010"/>
    </source>
</evidence>
<feature type="transmembrane region" description="Helical" evidence="7">
    <location>
        <begin position="49"/>
        <end position="71"/>
    </location>
</feature>
<dbReference type="RefSeq" id="WP_236425276.1">
    <property type="nucleotide sequence ID" value="NZ_CAWQUS010000101.1"/>
</dbReference>
<keyword evidence="3" id="KW-1003">Cell membrane</keyword>
<feature type="transmembrane region" description="Helical" evidence="7">
    <location>
        <begin position="336"/>
        <end position="359"/>
    </location>
</feature>
<evidence type="ECO:0000256" key="4">
    <source>
        <dbReference type="ARBA" id="ARBA00022692"/>
    </source>
</evidence>
<feature type="transmembrane region" description="Helical" evidence="7">
    <location>
        <begin position="371"/>
        <end position="389"/>
    </location>
</feature>
<dbReference type="Gene3D" id="1.20.1250.20">
    <property type="entry name" value="MFS general substrate transporter like domains"/>
    <property type="match status" value="1"/>
</dbReference>
<reference evidence="8" key="1">
    <citation type="submission" date="2019-11" db="EMBL/GenBank/DDBJ databases">
        <title>Epiphytic Pseudomonas syringae from cherry orchards.</title>
        <authorList>
            <person name="Hulin M.T."/>
        </authorList>
    </citation>
    <scope>NUCLEOTIDE SEQUENCE</scope>
    <source>
        <strain evidence="8">PA-2-5E</strain>
    </source>
</reference>